<name>A0AC60P6R3_IXOPE</name>
<evidence type="ECO:0000313" key="1">
    <source>
        <dbReference type="EMBL" id="KAG0415134.1"/>
    </source>
</evidence>
<dbReference type="Proteomes" id="UP000805193">
    <property type="component" value="Unassembled WGS sequence"/>
</dbReference>
<proteinExistence type="predicted"/>
<dbReference type="EMBL" id="JABSTQ010011104">
    <property type="protein sequence ID" value="KAG0415134.1"/>
    <property type="molecule type" value="Genomic_DNA"/>
</dbReference>
<feature type="non-terminal residue" evidence="1">
    <location>
        <position position="555"/>
    </location>
</feature>
<evidence type="ECO:0000313" key="2">
    <source>
        <dbReference type="Proteomes" id="UP000805193"/>
    </source>
</evidence>
<comment type="caution">
    <text evidence="1">The sequence shown here is derived from an EMBL/GenBank/DDBJ whole genome shotgun (WGS) entry which is preliminary data.</text>
</comment>
<keyword evidence="2" id="KW-1185">Reference proteome</keyword>
<accession>A0AC60P6R3</accession>
<protein>
    <submittedName>
        <fullName evidence="1">Uncharacterized protein</fullName>
    </submittedName>
</protein>
<gene>
    <name evidence="1" type="ORF">HPB47_007687</name>
</gene>
<organism evidence="1 2">
    <name type="scientific">Ixodes persulcatus</name>
    <name type="common">Taiga tick</name>
    <dbReference type="NCBI Taxonomy" id="34615"/>
    <lineage>
        <taxon>Eukaryota</taxon>
        <taxon>Metazoa</taxon>
        <taxon>Ecdysozoa</taxon>
        <taxon>Arthropoda</taxon>
        <taxon>Chelicerata</taxon>
        <taxon>Arachnida</taxon>
        <taxon>Acari</taxon>
        <taxon>Parasitiformes</taxon>
        <taxon>Ixodida</taxon>
        <taxon>Ixodoidea</taxon>
        <taxon>Ixodidae</taxon>
        <taxon>Ixodinae</taxon>
        <taxon>Ixodes</taxon>
    </lineage>
</organism>
<sequence length="555" mass="62310">MTMGLRFLNNTFGQCGKVTVGWQLDPFGHSQAFASLLAQGRFPDLLTIILFNRYEPPPSLCINDVYCSSYDTLVTRPSDELTRMADFILDDIAIQAKAYATKNIMLTIGGDLSFQNAQNWFNQVDTAIRMVNNVSRKKGRRVRMFYSTPLCYLASLHAANQSWPVFRGDLFPYADNPNRAWTGFYTSRPNLKGFARYANGFLQACKQLAVIGGKRDTRTQRLKEAVAILQHHDAITGTSKRSVAKDYSLLLWKGIVDCEAVIGSAVTKLTGQSEASVQWGFCHALNISQCAITESWGAPGPNEQHSGPTELTVLVYNPMSQALSTYVRLPVNDGHSFEVRDYQGRDTESQVMPLIMTIPNIPDRRSFARSELVIPVELPPLGYTTFYATKRAKVDTTTGLLLHVAFLGPELAMSLQQSFYVYKMAVPRLRFTVSAGGAYTFLPDRDEPFDLGSHVTYRIVKAGICIRENIDIVTRYETQLDNGDVFFTDSNGLETIQRRWVKLNESVYPQSVASNYYPVVSWIYLKDQRRNLQMTVITDRAQGGTSPQQGCLELM</sequence>
<reference evidence="1 2" key="1">
    <citation type="journal article" date="2020" name="Cell">
        <title>Large-Scale Comparative Analyses of Tick Genomes Elucidate Their Genetic Diversity and Vector Capacities.</title>
        <authorList>
            <consortium name="Tick Genome and Microbiome Consortium (TIGMIC)"/>
            <person name="Jia N."/>
            <person name="Wang J."/>
            <person name="Shi W."/>
            <person name="Du L."/>
            <person name="Sun Y."/>
            <person name="Zhan W."/>
            <person name="Jiang J.F."/>
            <person name="Wang Q."/>
            <person name="Zhang B."/>
            <person name="Ji P."/>
            <person name="Bell-Sakyi L."/>
            <person name="Cui X.M."/>
            <person name="Yuan T.T."/>
            <person name="Jiang B.G."/>
            <person name="Yang W.F."/>
            <person name="Lam T.T."/>
            <person name="Chang Q.C."/>
            <person name="Ding S.J."/>
            <person name="Wang X.J."/>
            <person name="Zhu J.G."/>
            <person name="Ruan X.D."/>
            <person name="Zhao L."/>
            <person name="Wei J.T."/>
            <person name="Ye R.Z."/>
            <person name="Que T.C."/>
            <person name="Du C.H."/>
            <person name="Zhou Y.H."/>
            <person name="Cheng J.X."/>
            <person name="Dai P.F."/>
            <person name="Guo W.B."/>
            <person name="Han X.H."/>
            <person name="Huang E.J."/>
            <person name="Li L.F."/>
            <person name="Wei W."/>
            <person name="Gao Y.C."/>
            <person name="Liu J.Z."/>
            <person name="Shao H.Z."/>
            <person name="Wang X."/>
            <person name="Wang C.C."/>
            <person name="Yang T.C."/>
            <person name="Huo Q.B."/>
            <person name="Li W."/>
            <person name="Chen H.Y."/>
            <person name="Chen S.E."/>
            <person name="Zhou L.G."/>
            <person name="Ni X.B."/>
            <person name="Tian J.H."/>
            <person name="Sheng Y."/>
            <person name="Liu T."/>
            <person name="Pan Y.S."/>
            <person name="Xia L.Y."/>
            <person name="Li J."/>
            <person name="Zhao F."/>
            <person name="Cao W.C."/>
        </authorList>
    </citation>
    <scope>NUCLEOTIDE SEQUENCE [LARGE SCALE GENOMIC DNA]</scope>
    <source>
        <strain evidence="1">Iper-2018</strain>
    </source>
</reference>